<dbReference type="OrthoDB" id="6612447at2"/>
<gene>
    <name evidence="1" type="ORF">SAMN06273570_5235</name>
</gene>
<evidence type="ECO:0008006" key="3">
    <source>
        <dbReference type="Google" id="ProtNLM"/>
    </source>
</evidence>
<dbReference type="InterPro" id="IPR009811">
    <property type="entry name" value="DUF1380"/>
</dbReference>
<evidence type="ECO:0000313" key="1">
    <source>
        <dbReference type="EMBL" id="SOD61659.1"/>
    </source>
</evidence>
<keyword evidence="2" id="KW-1185">Reference proteome</keyword>
<dbReference type="RefSeq" id="WP_097098644.1">
    <property type="nucleotide sequence ID" value="NZ_OCMY01000005.1"/>
</dbReference>
<dbReference type="AlphaFoldDB" id="A0A286DSM7"/>
<proteinExistence type="predicted"/>
<protein>
    <recommendedName>
        <fullName evidence="3">DUF1380 domain-containing protein</fullName>
    </recommendedName>
</protein>
<name>A0A286DSM7_9GAMM</name>
<dbReference type="Proteomes" id="UP000219271">
    <property type="component" value="Unassembled WGS sequence"/>
</dbReference>
<accession>A0A286DSM7</accession>
<dbReference type="Pfam" id="PF07128">
    <property type="entry name" value="DUF1380"/>
    <property type="match status" value="1"/>
</dbReference>
<dbReference type="EMBL" id="OCMY01000005">
    <property type="protein sequence ID" value="SOD61659.1"/>
    <property type="molecule type" value="Genomic_DNA"/>
</dbReference>
<evidence type="ECO:0000313" key="2">
    <source>
        <dbReference type="Proteomes" id="UP000219271"/>
    </source>
</evidence>
<organism evidence="1 2">
    <name type="scientific">Candidatus Pantoea floridensis</name>
    <dbReference type="NCBI Taxonomy" id="1938870"/>
    <lineage>
        <taxon>Bacteria</taxon>
        <taxon>Pseudomonadati</taxon>
        <taxon>Pseudomonadota</taxon>
        <taxon>Gammaproteobacteria</taxon>
        <taxon>Enterobacterales</taxon>
        <taxon>Erwiniaceae</taxon>
        <taxon>Pantoea</taxon>
    </lineage>
</organism>
<sequence>MHGNVNEICAWLLETFQPDSPFTILVWTEEDVQDCTDSMALTEEEGRAVLAEICELGDHQRYGIGRDAIRELACQVRRDRQAGRHVTLPAASLAVLLELAGKTNETGKGTDAEEAIHQAQEAMRG</sequence>
<reference evidence="2" key="1">
    <citation type="submission" date="2017-09" db="EMBL/GenBank/DDBJ databases">
        <authorList>
            <person name="Varghese N."/>
            <person name="Submissions S."/>
        </authorList>
    </citation>
    <scope>NUCLEOTIDE SEQUENCE [LARGE SCALE GENOMIC DNA]</scope>
    <source>
        <strain evidence="2">JKS000234</strain>
    </source>
</reference>